<dbReference type="PIRSF" id="PIRSF002741">
    <property type="entry name" value="MppA"/>
    <property type="match status" value="1"/>
</dbReference>
<dbReference type="GO" id="GO:0015833">
    <property type="term" value="P:peptide transport"/>
    <property type="evidence" value="ECO:0007669"/>
    <property type="project" value="TreeGrafter"/>
</dbReference>
<dbReference type="GO" id="GO:0042884">
    <property type="term" value="P:microcin transport"/>
    <property type="evidence" value="ECO:0007669"/>
    <property type="project" value="TreeGrafter"/>
</dbReference>
<dbReference type="GO" id="GO:1904680">
    <property type="term" value="F:peptide transmembrane transporter activity"/>
    <property type="evidence" value="ECO:0007669"/>
    <property type="project" value="TreeGrafter"/>
</dbReference>
<evidence type="ECO:0000256" key="1">
    <source>
        <dbReference type="ARBA" id="ARBA00022729"/>
    </source>
</evidence>
<dbReference type="OrthoDB" id="9803988at2"/>
<organism evidence="3 4">
    <name type="scientific">Trinickia violacea</name>
    <dbReference type="NCBI Taxonomy" id="2571746"/>
    <lineage>
        <taxon>Bacteria</taxon>
        <taxon>Pseudomonadati</taxon>
        <taxon>Pseudomonadota</taxon>
        <taxon>Betaproteobacteria</taxon>
        <taxon>Burkholderiales</taxon>
        <taxon>Burkholderiaceae</taxon>
        <taxon>Trinickia</taxon>
    </lineage>
</organism>
<dbReference type="InterPro" id="IPR039424">
    <property type="entry name" value="SBP_5"/>
</dbReference>
<evidence type="ECO:0000313" key="4">
    <source>
        <dbReference type="Proteomes" id="UP000298656"/>
    </source>
</evidence>
<dbReference type="Pfam" id="PF00496">
    <property type="entry name" value="SBP_bac_5"/>
    <property type="match status" value="1"/>
</dbReference>
<dbReference type="RefSeq" id="WP_137337570.1">
    <property type="nucleotide sequence ID" value="NZ_CP040078.1"/>
</dbReference>
<dbReference type="InterPro" id="IPR030678">
    <property type="entry name" value="Peptide/Ni-bd"/>
</dbReference>
<accession>A0A4P8IZK7</accession>
<dbReference type="AlphaFoldDB" id="A0A4P8IZK7"/>
<evidence type="ECO:0000313" key="3">
    <source>
        <dbReference type="EMBL" id="QCP54812.1"/>
    </source>
</evidence>
<dbReference type="KEGG" id="tvl:FAZ95_23600"/>
<dbReference type="CDD" id="cd08497">
    <property type="entry name" value="MbnE-like"/>
    <property type="match status" value="1"/>
</dbReference>
<dbReference type="GO" id="GO:0030288">
    <property type="term" value="C:outer membrane-bounded periplasmic space"/>
    <property type="evidence" value="ECO:0007669"/>
    <property type="project" value="TreeGrafter"/>
</dbReference>
<keyword evidence="4" id="KW-1185">Reference proteome</keyword>
<dbReference type="GO" id="GO:0043190">
    <property type="term" value="C:ATP-binding cassette (ABC) transporter complex"/>
    <property type="evidence" value="ECO:0007669"/>
    <property type="project" value="InterPro"/>
</dbReference>
<dbReference type="Proteomes" id="UP000298656">
    <property type="component" value="Chromosome 2"/>
</dbReference>
<protein>
    <submittedName>
        <fullName evidence="3">ABC transporter substrate-binding protein</fullName>
    </submittedName>
</protein>
<dbReference type="InterPro" id="IPR000914">
    <property type="entry name" value="SBP_5_dom"/>
</dbReference>
<dbReference type="SUPFAM" id="SSF53850">
    <property type="entry name" value="Periplasmic binding protein-like II"/>
    <property type="match status" value="1"/>
</dbReference>
<proteinExistence type="predicted"/>
<dbReference type="EMBL" id="CP040078">
    <property type="protein sequence ID" value="QCP54812.1"/>
    <property type="molecule type" value="Genomic_DNA"/>
</dbReference>
<dbReference type="Gene3D" id="3.40.190.10">
    <property type="entry name" value="Periplasmic binding protein-like II"/>
    <property type="match status" value="1"/>
</dbReference>
<feature type="domain" description="Solute-binding protein family 5" evidence="2">
    <location>
        <begin position="120"/>
        <end position="518"/>
    </location>
</feature>
<dbReference type="PANTHER" id="PTHR30290:SF64">
    <property type="entry name" value="ABC TRANSPORTER PERIPLASMIC BINDING PROTEIN"/>
    <property type="match status" value="1"/>
</dbReference>
<sequence length="644" mass="72454">MKLVKFRRPRGLARRHGSLRPAFGAILVAALGTAYVVPADAKPAIAQFGDPKYPSTFTHFDYADPNAPSNGELNFQNYSQSQSYDSLNPFIVRGLPAPDIQNLMFDTLMQRSWDELASEYPLIADDVEVAPDGRSATFHINPAARFSNGDPVTAADVKYSLDTLKSQKASPMLSSQFAVIKDATVIDRLTVRFDFSDPGRGSPLIAGDLPVFSPKWGLLPDGKRVPFDQIATQPPIASGPYLVESRKNDKGITYRRRDDYWAANLPSRRGMFRFKRITFRLYLDQYTKLEAFKAGNDDIDVEYSATQWARKYVGKNFDNGMLAKGWFVDGPAQMQGFMVNTRKDKFKDPRVRHALALAFDYDWMNRMMFYGQYERLNSFWQDSPFGATGMPNEKELALLEPFKKSLPPEVFGPMTQQPNTLAPNSLRGNLRQARELLAEAGWHYRDGALRDANGNPMTIEIMDDEPGFDRLLIPYCQALQTLGIDAHMREIDSALYQKRIDNFQFDLTTYIYPPVTIPGVELQRRFTSQAADQVGSENYPGIKSPAVDALVHAAINATTLDDLEAATRALDRVLINEYYVVPQYNMPHARIGYKTTLGFPKIVPDSYQYEDWVIDYWYRKPQGVQSVSLAAPAVTAATAQSAAH</sequence>
<reference evidence="3 4" key="1">
    <citation type="submission" date="2019-05" db="EMBL/GenBank/DDBJ databases">
        <title>Burkholderia sp. DHOD12, isolated from subtropical forest soil.</title>
        <authorList>
            <person name="Gao Z.-H."/>
            <person name="Qiu L.-H."/>
        </authorList>
    </citation>
    <scope>NUCLEOTIDE SEQUENCE [LARGE SCALE GENOMIC DNA]</scope>
    <source>
        <strain evidence="3 4">DHOD12</strain>
    </source>
</reference>
<name>A0A4P8IZK7_9BURK</name>
<evidence type="ECO:0000259" key="2">
    <source>
        <dbReference type="Pfam" id="PF00496"/>
    </source>
</evidence>
<dbReference type="PANTHER" id="PTHR30290">
    <property type="entry name" value="PERIPLASMIC BINDING COMPONENT OF ABC TRANSPORTER"/>
    <property type="match status" value="1"/>
</dbReference>
<dbReference type="Gene3D" id="3.10.105.10">
    <property type="entry name" value="Dipeptide-binding Protein, Domain 3"/>
    <property type="match status" value="1"/>
</dbReference>
<gene>
    <name evidence="3" type="ORF">FAZ95_23600</name>
</gene>
<keyword evidence="1" id="KW-0732">Signal</keyword>